<gene>
    <name evidence="1" type="ORF">FJD37_08025</name>
</gene>
<dbReference type="EMBL" id="VFIP01000011">
    <property type="protein sequence ID" value="TWR96516.1"/>
    <property type="molecule type" value="Genomic_DNA"/>
</dbReference>
<dbReference type="Gene3D" id="1.25.40.10">
    <property type="entry name" value="Tetratricopeptide repeat domain"/>
    <property type="match status" value="1"/>
</dbReference>
<dbReference type="AlphaFoldDB" id="A0A5C5PZM0"/>
<dbReference type="SUPFAM" id="SSF81901">
    <property type="entry name" value="HCP-like"/>
    <property type="match status" value="1"/>
</dbReference>
<protein>
    <submittedName>
        <fullName evidence="1">Sel1 repeat family protein</fullName>
    </submittedName>
</protein>
<accession>A0A5C5PZM0</accession>
<reference evidence="1 2" key="1">
    <citation type="submission" date="2019-06" db="EMBL/GenBank/DDBJ databases">
        <title>Pseudomonas bimorpha sp. nov. isolated from bovine raw milk and skim milk concentrate.</title>
        <authorList>
            <person name="Hofmann K."/>
            <person name="Huptas C."/>
            <person name="Doll E."/>
            <person name="Scherer S."/>
            <person name="Wenning M."/>
        </authorList>
    </citation>
    <scope>NUCLEOTIDE SEQUENCE [LARGE SCALE GENOMIC DNA]</scope>
    <source>
        <strain evidence="1 2">DSM 108990</strain>
    </source>
</reference>
<proteinExistence type="predicted"/>
<dbReference type="RefSeq" id="WP_146425793.1">
    <property type="nucleotide sequence ID" value="NZ_CP142033.1"/>
</dbReference>
<evidence type="ECO:0000313" key="1">
    <source>
        <dbReference type="EMBL" id="TWR96516.1"/>
    </source>
</evidence>
<dbReference type="OrthoDB" id="7024154at2"/>
<comment type="caution">
    <text evidence="1">The sequence shown here is derived from an EMBL/GenBank/DDBJ whole genome shotgun (WGS) entry which is preliminary data.</text>
</comment>
<dbReference type="InterPro" id="IPR011990">
    <property type="entry name" value="TPR-like_helical_dom_sf"/>
</dbReference>
<evidence type="ECO:0000313" key="2">
    <source>
        <dbReference type="Proteomes" id="UP000317901"/>
    </source>
</evidence>
<sequence length="148" mass="16345">MIWRLRARCCYSVARTFFRRAWCVRQPYLWRWMEGQFSRMASLGDTRAQSFYGHVLAFRGEGPGAAEEGVRLLHLAALGGDAKAAYQLGAFSLAGTVVHGPDAGAAVRWWTMARNAGHPLAALRLVELYRLGGPGLLADPKLAAHYQV</sequence>
<dbReference type="Proteomes" id="UP000317901">
    <property type="component" value="Unassembled WGS sequence"/>
</dbReference>
<organism evidence="1 2">
    <name type="scientific">Pseudomonas saxonica</name>
    <dbReference type="NCBI Taxonomy" id="2600598"/>
    <lineage>
        <taxon>Bacteria</taxon>
        <taxon>Pseudomonadati</taxon>
        <taxon>Pseudomonadota</taxon>
        <taxon>Gammaproteobacteria</taxon>
        <taxon>Pseudomonadales</taxon>
        <taxon>Pseudomonadaceae</taxon>
        <taxon>Pseudomonas</taxon>
    </lineage>
</organism>
<name>A0A5C5PZM0_9PSED</name>